<keyword evidence="4" id="KW-1185">Reference proteome</keyword>
<dbReference type="EMBL" id="JBBWWQ010000019">
    <property type="protein sequence ID" value="KAK8918537.1"/>
    <property type="molecule type" value="Genomic_DNA"/>
</dbReference>
<dbReference type="AlphaFoldDB" id="A0AAP0AX48"/>
<reference evidence="3 4" key="1">
    <citation type="journal article" date="2022" name="Nat. Plants">
        <title>Genomes of leafy and leafless Platanthera orchids illuminate the evolution of mycoheterotrophy.</title>
        <authorList>
            <person name="Li M.H."/>
            <person name="Liu K.W."/>
            <person name="Li Z."/>
            <person name="Lu H.C."/>
            <person name="Ye Q.L."/>
            <person name="Zhang D."/>
            <person name="Wang J.Y."/>
            <person name="Li Y.F."/>
            <person name="Zhong Z.M."/>
            <person name="Liu X."/>
            <person name="Yu X."/>
            <person name="Liu D.K."/>
            <person name="Tu X.D."/>
            <person name="Liu B."/>
            <person name="Hao Y."/>
            <person name="Liao X.Y."/>
            <person name="Jiang Y.T."/>
            <person name="Sun W.H."/>
            <person name="Chen J."/>
            <person name="Chen Y.Q."/>
            <person name="Ai Y."/>
            <person name="Zhai J.W."/>
            <person name="Wu S.S."/>
            <person name="Zhou Z."/>
            <person name="Hsiao Y.Y."/>
            <person name="Wu W.L."/>
            <person name="Chen Y.Y."/>
            <person name="Lin Y.F."/>
            <person name="Hsu J.L."/>
            <person name="Li C.Y."/>
            <person name="Wang Z.W."/>
            <person name="Zhao X."/>
            <person name="Zhong W.Y."/>
            <person name="Ma X.K."/>
            <person name="Ma L."/>
            <person name="Huang J."/>
            <person name="Chen G.Z."/>
            <person name="Huang M.Z."/>
            <person name="Huang L."/>
            <person name="Peng D.H."/>
            <person name="Luo Y.B."/>
            <person name="Zou S.Q."/>
            <person name="Chen S.P."/>
            <person name="Lan S."/>
            <person name="Tsai W.C."/>
            <person name="Van de Peer Y."/>
            <person name="Liu Z.J."/>
        </authorList>
    </citation>
    <scope>NUCLEOTIDE SEQUENCE [LARGE SCALE GENOMIC DNA]</scope>
    <source>
        <strain evidence="3">Lor287</strain>
    </source>
</reference>
<dbReference type="Pfam" id="PF01535">
    <property type="entry name" value="PPR"/>
    <property type="match status" value="1"/>
</dbReference>
<proteinExistence type="predicted"/>
<evidence type="ECO:0000313" key="4">
    <source>
        <dbReference type="Proteomes" id="UP001418222"/>
    </source>
</evidence>
<dbReference type="PROSITE" id="PS51375">
    <property type="entry name" value="PPR"/>
    <property type="match status" value="2"/>
</dbReference>
<evidence type="ECO:0000313" key="3">
    <source>
        <dbReference type="EMBL" id="KAK8918537.1"/>
    </source>
</evidence>
<keyword evidence="1" id="KW-0677">Repeat</keyword>
<dbReference type="InterPro" id="IPR011990">
    <property type="entry name" value="TPR-like_helical_dom_sf"/>
</dbReference>
<sequence>MFLSARREQEELISRIRLLEKLCGMTNQTFSVTSPVEKQEHSRKIEIRGNASTQDCCLICSSGESCQTLRTRTKLMAIQIGKKNPHEAESIFYGLVEKHRPTLVTYTTLVTALTDQKKFDSISSVISEVEKNGLKPDSIFFNAIINAFSEAGKVDEALKILHHMKKSGCRLTTSTFNTLIKGFGIAHRPEESQKLLNMMFSESKNQANQKNI</sequence>
<dbReference type="Gene3D" id="1.25.40.10">
    <property type="entry name" value="Tetratricopeptide repeat domain"/>
    <property type="match status" value="1"/>
</dbReference>
<organism evidence="3 4">
    <name type="scientific">Platanthera zijinensis</name>
    <dbReference type="NCBI Taxonomy" id="2320716"/>
    <lineage>
        <taxon>Eukaryota</taxon>
        <taxon>Viridiplantae</taxon>
        <taxon>Streptophyta</taxon>
        <taxon>Embryophyta</taxon>
        <taxon>Tracheophyta</taxon>
        <taxon>Spermatophyta</taxon>
        <taxon>Magnoliopsida</taxon>
        <taxon>Liliopsida</taxon>
        <taxon>Asparagales</taxon>
        <taxon>Orchidaceae</taxon>
        <taxon>Orchidoideae</taxon>
        <taxon>Orchideae</taxon>
        <taxon>Orchidinae</taxon>
        <taxon>Platanthera</taxon>
    </lineage>
</organism>
<protein>
    <submittedName>
        <fullName evidence="3">Pentatricopeptide repeat-containing protein</fullName>
    </submittedName>
</protein>
<dbReference type="PANTHER" id="PTHR47931:SF2">
    <property type="entry name" value="OS01G0228400 PROTEIN"/>
    <property type="match status" value="1"/>
</dbReference>
<dbReference type="PANTHER" id="PTHR47931">
    <property type="entry name" value="OS01G0228400 PROTEIN"/>
    <property type="match status" value="1"/>
</dbReference>
<dbReference type="NCBIfam" id="TIGR00756">
    <property type="entry name" value="PPR"/>
    <property type="match status" value="2"/>
</dbReference>
<dbReference type="Pfam" id="PF13041">
    <property type="entry name" value="PPR_2"/>
    <property type="match status" value="1"/>
</dbReference>
<evidence type="ECO:0000256" key="2">
    <source>
        <dbReference type="PROSITE-ProRule" id="PRU00708"/>
    </source>
</evidence>
<dbReference type="Proteomes" id="UP001418222">
    <property type="component" value="Unassembled WGS sequence"/>
</dbReference>
<evidence type="ECO:0000256" key="1">
    <source>
        <dbReference type="ARBA" id="ARBA00022737"/>
    </source>
</evidence>
<feature type="repeat" description="PPR" evidence="2">
    <location>
        <begin position="102"/>
        <end position="136"/>
    </location>
</feature>
<accession>A0AAP0AX48</accession>
<dbReference type="InterPro" id="IPR002885">
    <property type="entry name" value="PPR_rpt"/>
</dbReference>
<feature type="repeat" description="PPR" evidence="2">
    <location>
        <begin position="137"/>
        <end position="171"/>
    </location>
</feature>
<comment type="caution">
    <text evidence="3">The sequence shown here is derived from an EMBL/GenBank/DDBJ whole genome shotgun (WGS) entry which is preliminary data.</text>
</comment>
<name>A0AAP0AX48_9ASPA</name>
<gene>
    <name evidence="3" type="ORF">KSP39_PZI022051</name>
</gene>